<dbReference type="EMBL" id="CP136894">
    <property type="protein sequence ID" value="WOL08571.1"/>
    <property type="molecule type" value="Genomic_DNA"/>
</dbReference>
<proteinExistence type="predicted"/>
<reference evidence="2 3" key="1">
    <citation type="submission" date="2023-10" db="EMBL/GenBank/DDBJ databases">
        <title>Chromosome-scale genome assembly provides insights into flower coloration mechanisms of Canna indica.</title>
        <authorList>
            <person name="Li C."/>
        </authorList>
    </citation>
    <scope>NUCLEOTIDE SEQUENCE [LARGE SCALE GENOMIC DNA]</scope>
    <source>
        <tissue evidence="2">Flower</tissue>
    </source>
</reference>
<dbReference type="GO" id="GO:0048731">
    <property type="term" value="P:system development"/>
    <property type="evidence" value="ECO:0007669"/>
    <property type="project" value="InterPro"/>
</dbReference>
<name>A0AAQ3QDG3_9LILI</name>
<dbReference type="InterPro" id="IPR033249">
    <property type="entry name" value="CLE_plant"/>
</dbReference>
<dbReference type="Proteomes" id="UP001327560">
    <property type="component" value="Chromosome 5"/>
</dbReference>
<evidence type="ECO:0000256" key="1">
    <source>
        <dbReference type="SAM" id="SignalP"/>
    </source>
</evidence>
<accession>A0AAQ3QDG3</accession>
<sequence>MKRRRVRAVLVGCLILVLLFSLHGFSRNSTHYHHQLQKEGSESTPTSVGRRGCKLKKINLCDYFTQAEKNQSLIVDNKRLVPTGPNPLHNR</sequence>
<dbReference type="PANTHER" id="PTHR34545">
    <property type="entry name" value="CLAVATA3/ESR (CLE)-RELATED PROTEIN 22"/>
    <property type="match status" value="1"/>
</dbReference>
<evidence type="ECO:0000313" key="2">
    <source>
        <dbReference type="EMBL" id="WOL08571.1"/>
    </source>
</evidence>
<dbReference type="PANTHER" id="PTHR34545:SF7">
    <property type="entry name" value="CLAVATA3_ESR (CLE)-RELATED PROTEIN 16"/>
    <property type="match status" value="1"/>
</dbReference>
<protein>
    <submittedName>
        <fullName evidence="2">Uncharacterized protein</fullName>
    </submittedName>
</protein>
<organism evidence="2 3">
    <name type="scientific">Canna indica</name>
    <name type="common">Indian-shot</name>
    <dbReference type="NCBI Taxonomy" id="4628"/>
    <lineage>
        <taxon>Eukaryota</taxon>
        <taxon>Viridiplantae</taxon>
        <taxon>Streptophyta</taxon>
        <taxon>Embryophyta</taxon>
        <taxon>Tracheophyta</taxon>
        <taxon>Spermatophyta</taxon>
        <taxon>Magnoliopsida</taxon>
        <taxon>Liliopsida</taxon>
        <taxon>Zingiberales</taxon>
        <taxon>Cannaceae</taxon>
        <taxon>Canna</taxon>
    </lineage>
</organism>
<feature type="signal peptide" evidence="1">
    <location>
        <begin position="1"/>
        <end position="24"/>
    </location>
</feature>
<keyword evidence="3" id="KW-1185">Reference proteome</keyword>
<keyword evidence="1" id="KW-0732">Signal</keyword>
<dbReference type="AlphaFoldDB" id="A0AAQ3QDG3"/>
<evidence type="ECO:0000313" key="3">
    <source>
        <dbReference type="Proteomes" id="UP001327560"/>
    </source>
</evidence>
<gene>
    <name evidence="2" type="ORF">Cni_G17324</name>
</gene>
<feature type="chain" id="PRO_5042956144" evidence="1">
    <location>
        <begin position="25"/>
        <end position="91"/>
    </location>
</feature>